<sequence length="117" mass="13013">MIKSIAFFVYPITDMARSRKFYEDTLGLKLDTNFGDKWIEYDIAGGTFAITNMEFGHQPGAKGGAIAFEVDDLDKTVAQLKQKQVPFILDPMETPVCHMAVVADPDGNSVTIHKRKS</sequence>
<reference evidence="2 3" key="1">
    <citation type="journal article" date="2011" name="J. Bacteriol.">
        <title>Genome sequence of 'Pedosphaera parvula' Ellin514, an aerobic Verrucomicrobial isolate from pasture soil.</title>
        <authorList>
            <person name="Kant R."/>
            <person name="van Passel M.W."/>
            <person name="Sangwan P."/>
            <person name="Palva A."/>
            <person name="Lucas S."/>
            <person name="Copeland A."/>
            <person name="Lapidus A."/>
            <person name="Glavina Del Rio T."/>
            <person name="Dalin E."/>
            <person name="Tice H."/>
            <person name="Bruce D."/>
            <person name="Goodwin L."/>
            <person name="Pitluck S."/>
            <person name="Chertkov O."/>
            <person name="Larimer F.W."/>
            <person name="Land M.L."/>
            <person name="Hauser L."/>
            <person name="Brettin T.S."/>
            <person name="Detter J.C."/>
            <person name="Han S."/>
            <person name="de Vos W.M."/>
            <person name="Janssen P.H."/>
            <person name="Smidt H."/>
        </authorList>
    </citation>
    <scope>NUCLEOTIDE SEQUENCE [LARGE SCALE GENOMIC DNA]</scope>
    <source>
        <strain evidence="2 3">Ellin514</strain>
    </source>
</reference>
<evidence type="ECO:0000259" key="1">
    <source>
        <dbReference type="PROSITE" id="PS51819"/>
    </source>
</evidence>
<name>B9XMP0_PEDPL</name>
<comment type="caution">
    <text evidence="2">The sequence shown here is derived from an EMBL/GenBank/DDBJ whole genome shotgun (WGS) entry which is preliminary data.</text>
</comment>
<dbReference type="RefSeq" id="WP_007417079.1">
    <property type="nucleotide sequence ID" value="NZ_ABOX02000035.1"/>
</dbReference>
<evidence type="ECO:0000313" key="3">
    <source>
        <dbReference type="Proteomes" id="UP000003688"/>
    </source>
</evidence>
<accession>B9XMP0</accession>
<dbReference type="GO" id="GO:0051213">
    <property type="term" value="F:dioxygenase activity"/>
    <property type="evidence" value="ECO:0007669"/>
    <property type="project" value="UniProtKB-KW"/>
</dbReference>
<dbReference type="STRING" id="320771.Cflav_PD2941"/>
<dbReference type="SUPFAM" id="SSF54593">
    <property type="entry name" value="Glyoxalase/Bleomycin resistance protein/Dihydroxybiphenyl dioxygenase"/>
    <property type="match status" value="1"/>
</dbReference>
<keyword evidence="2" id="KW-0560">Oxidoreductase</keyword>
<organism evidence="2 3">
    <name type="scientific">Pedosphaera parvula (strain Ellin514)</name>
    <dbReference type="NCBI Taxonomy" id="320771"/>
    <lineage>
        <taxon>Bacteria</taxon>
        <taxon>Pseudomonadati</taxon>
        <taxon>Verrucomicrobiota</taxon>
        <taxon>Pedosphaerae</taxon>
        <taxon>Pedosphaerales</taxon>
        <taxon>Pedosphaeraceae</taxon>
        <taxon>Pedosphaera</taxon>
    </lineage>
</organism>
<dbReference type="EMBL" id="ABOX02000035">
    <property type="protein sequence ID" value="EEF58939.1"/>
    <property type="molecule type" value="Genomic_DNA"/>
</dbReference>
<dbReference type="Gene3D" id="3.10.180.10">
    <property type="entry name" value="2,3-Dihydroxybiphenyl 1,2-Dioxygenase, domain 1"/>
    <property type="match status" value="1"/>
</dbReference>
<dbReference type="OrthoDB" id="9804907at2"/>
<feature type="domain" description="VOC" evidence="1">
    <location>
        <begin position="4"/>
        <end position="115"/>
    </location>
</feature>
<keyword evidence="3" id="KW-1185">Reference proteome</keyword>
<dbReference type="Proteomes" id="UP000003688">
    <property type="component" value="Unassembled WGS sequence"/>
</dbReference>
<dbReference type="InterPro" id="IPR004360">
    <property type="entry name" value="Glyas_Fos-R_dOase_dom"/>
</dbReference>
<dbReference type="PANTHER" id="PTHR33993">
    <property type="entry name" value="GLYOXALASE-RELATED"/>
    <property type="match status" value="1"/>
</dbReference>
<dbReference type="PROSITE" id="PS51819">
    <property type="entry name" value="VOC"/>
    <property type="match status" value="1"/>
</dbReference>
<dbReference type="InterPro" id="IPR029068">
    <property type="entry name" value="Glyas_Bleomycin-R_OHBP_Dase"/>
</dbReference>
<proteinExistence type="predicted"/>
<evidence type="ECO:0000313" key="2">
    <source>
        <dbReference type="EMBL" id="EEF58939.1"/>
    </source>
</evidence>
<protein>
    <submittedName>
        <fullName evidence="2">Glyoxalase/bleomycin resistance protein/dioxygenase</fullName>
    </submittedName>
</protein>
<dbReference type="Pfam" id="PF00903">
    <property type="entry name" value="Glyoxalase"/>
    <property type="match status" value="1"/>
</dbReference>
<dbReference type="PANTHER" id="PTHR33993:SF2">
    <property type="entry name" value="VOC DOMAIN-CONTAINING PROTEIN"/>
    <property type="match status" value="1"/>
</dbReference>
<dbReference type="AlphaFoldDB" id="B9XMP0"/>
<gene>
    <name evidence="2" type="ORF">Cflav_PD2941</name>
</gene>
<dbReference type="InterPro" id="IPR052164">
    <property type="entry name" value="Anthracycline_SecMetBiosynth"/>
</dbReference>
<dbReference type="InterPro" id="IPR037523">
    <property type="entry name" value="VOC_core"/>
</dbReference>
<keyword evidence="2" id="KW-0223">Dioxygenase</keyword>